<keyword evidence="3" id="KW-1185">Reference proteome</keyword>
<evidence type="ECO:0000313" key="3">
    <source>
        <dbReference type="Proteomes" id="UP000823775"/>
    </source>
</evidence>
<dbReference type="EMBL" id="JACEIK010005252">
    <property type="protein sequence ID" value="MCE0481052.1"/>
    <property type="molecule type" value="Genomic_DNA"/>
</dbReference>
<evidence type="ECO:0000313" key="2">
    <source>
        <dbReference type="EMBL" id="MCE0481052.1"/>
    </source>
</evidence>
<reference evidence="2 3" key="1">
    <citation type="journal article" date="2021" name="BMC Genomics">
        <title>Datura genome reveals duplications of psychoactive alkaloid biosynthetic genes and high mutation rate following tissue culture.</title>
        <authorList>
            <person name="Rajewski A."/>
            <person name="Carter-House D."/>
            <person name="Stajich J."/>
            <person name="Litt A."/>
        </authorList>
    </citation>
    <scope>NUCLEOTIDE SEQUENCE [LARGE SCALE GENOMIC DNA]</scope>
    <source>
        <strain evidence="2">AR-01</strain>
    </source>
</reference>
<dbReference type="Proteomes" id="UP000823775">
    <property type="component" value="Unassembled WGS sequence"/>
</dbReference>
<gene>
    <name evidence="2" type="ORF">HAX54_038449</name>
</gene>
<sequence length="136" mass="15527">MPRIDLEPLGVRCPMSRFGPMLDCEKYYANPKKLSILELPQPFVEPRSVYIVANEADQSDDDFMDVEPHISTAKGKEKVCDSSSPVKNKPKQQTVASPHSMRTQPRHVVKHSVKDEFDDIRKLINEKFNSVMDAVR</sequence>
<evidence type="ECO:0000256" key="1">
    <source>
        <dbReference type="SAM" id="MobiDB-lite"/>
    </source>
</evidence>
<accession>A0ABS8VLH1</accession>
<organism evidence="2 3">
    <name type="scientific">Datura stramonium</name>
    <name type="common">Jimsonweed</name>
    <name type="synonym">Common thornapple</name>
    <dbReference type="NCBI Taxonomy" id="4076"/>
    <lineage>
        <taxon>Eukaryota</taxon>
        <taxon>Viridiplantae</taxon>
        <taxon>Streptophyta</taxon>
        <taxon>Embryophyta</taxon>
        <taxon>Tracheophyta</taxon>
        <taxon>Spermatophyta</taxon>
        <taxon>Magnoliopsida</taxon>
        <taxon>eudicotyledons</taxon>
        <taxon>Gunneridae</taxon>
        <taxon>Pentapetalae</taxon>
        <taxon>asterids</taxon>
        <taxon>lamiids</taxon>
        <taxon>Solanales</taxon>
        <taxon>Solanaceae</taxon>
        <taxon>Solanoideae</taxon>
        <taxon>Datureae</taxon>
        <taxon>Datura</taxon>
    </lineage>
</organism>
<name>A0ABS8VLH1_DATST</name>
<proteinExistence type="predicted"/>
<feature type="region of interest" description="Disordered" evidence="1">
    <location>
        <begin position="74"/>
        <end position="109"/>
    </location>
</feature>
<protein>
    <submittedName>
        <fullName evidence="2">Uncharacterized protein</fullName>
    </submittedName>
</protein>
<feature type="non-terminal residue" evidence="2">
    <location>
        <position position="136"/>
    </location>
</feature>
<comment type="caution">
    <text evidence="2">The sequence shown here is derived from an EMBL/GenBank/DDBJ whole genome shotgun (WGS) entry which is preliminary data.</text>
</comment>
<feature type="compositionally biased region" description="Polar residues" evidence="1">
    <location>
        <begin position="81"/>
        <end position="103"/>
    </location>
</feature>